<keyword evidence="8" id="KW-1185">Reference proteome</keyword>
<feature type="region of interest" description="Disordered" evidence="5">
    <location>
        <begin position="1"/>
        <end position="98"/>
    </location>
</feature>
<evidence type="ECO:0000256" key="3">
    <source>
        <dbReference type="ARBA" id="ARBA00022989"/>
    </source>
</evidence>
<keyword evidence="3 6" id="KW-1133">Transmembrane helix</keyword>
<evidence type="ECO:0000256" key="1">
    <source>
        <dbReference type="ARBA" id="ARBA00004141"/>
    </source>
</evidence>
<feature type="compositionally biased region" description="Low complexity" evidence="5">
    <location>
        <begin position="57"/>
        <end position="70"/>
    </location>
</feature>
<dbReference type="InterPro" id="IPR003689">
    <property type="entry name" value="ZIP"/>
</dbReference>
<feature type="transmembrane region" description="Helical" evidence="6">
    <location>
        <begin position="170"/>
        <end position="190"/>
    </location>
</feature>
<dbReference type="Pfam" id="PF02535">
    <property type="entry name" value="Zip"/>
    <property type="match status" value="1"/>
</dbReference>
<evidence type="ECO:0000313" key="8">
    <source>
        <dbReference type="Proteomes" id="UP000355283"/>
    </source>
</evidence>
<keyword evidence="4 6" id="KW-0472">Membrane</keyword>
<comment type="subcellular location">
    <subcellularLocation>
        <location evidence="1">Membrane</location>
        <topology evidence="1">Multi-pass membrane protein</topology>
    </subcellularLocation>
</comment>
<feature type="transmembrane region" description="Helical" evidence="6">
    <location>
        <begin position="284"/>
        <end position="307"/>
    </location>
</feature>
<dbReference type="Proteomes" id="UP000355283">
    <property type="component" value="Unassembled WGS sequence"/>
</dbReference>
<sequence>MAAAALKSPAENNPPSRNARARKAHHVVSTSPPPPSSSTSNGHHQAALPRDAGSACGNSNSTSHLGSGSSAVNGKGRPQALGEVSTASSSSLHKGHSPVSHLTNDTLSFWHYAIIAGLVYISHATYPGSGLAIGEAGMSLWHVWYFGWITALSTGLGTLPFAVVTEMNKWWLGVSNACAAGMMLAASSSLVYEGMALDDSAYVLHHGPCLVPQAVRVLLGLLGGLLFIVSTKRLLDQHEDVKVAGLDGLEARKVLLLIFVMTLHSFTEGVGIGVSFGGDKGAKLGVFISLTLAVHNVPEGLAVALVLVPKGVNKWKTALWSIFTSLPQPLMAVPAYCFVESFIPFLPVGLGFAAGAMLWVAIFELLADAVEDTASMLVTGGVGALSFAAMMAVQVYLKEEA</sequence>
<feature type="transmembrane region" description="Helical" evidence="6">
    <location>
        <begin position="107"/>
        <end position="123"/>
    </location>
</feature>
<comment type="caution">
    <text evidence="7">The sequence shown here is derived from an EMBL/GenBank/DDBJ whole genome shotgun (WGS) entry which is preliminary data.</text>
</comment>
<protein>
    <submittedName>
        <fullName evidence="7">Uncharacterized protein</fullName>
    </submittedName>
</protein>
<dbReference type="PANTHER" id="PTHR11040:SF70">
    <property type="entry name" value="OS05G0316100 PROTEIN"/>
    <property type="match status" value="1"/>
</dbReference>
<dbReference type="OrthoDB" id="262547at2759"/>
<evidence type="ECO:0000256" key="2">
    <source>
        <dbReference type="ARBA" id="ARBA00022692"/>
    </source>
</evidence>
<feature type="transmembrane region" description="Helical" evidence="6">
    <location>
        <begin position="345"/>
        <end position="367"/>
    </location>
</feature>
<reference evidence="7 8" key="1">
    <citation type="submission" date="2019-01" db="EMBL/GenBank/DDBJ databases">
        <title>Nuclear Genome Assembly of the Microalgal Biofuel strain Nannochloropsis salina CCMP1776.</title>
        <authorList>
            <person name="Hovde B."/>
        </authorList>
    </citation>
    <scope>NUCLEOTIDE SEQUENCE [LARGE SCALE GENOMIC DNA]</scope>
    <source>
        <strain evidence="7 8">CCMP1776</strain>
    </source>
</reference>
<gene>
    <name evidence="7" type="ORF">NSK_007252</name>
</gene>
<dbReference type="EMBL" id="SDOX01000128">
    <property type="protein sequence ID" value="TFJ81291.1"/>
    <property type="molecule type" value="Genomic_DNA"/>
</dbReference>
<accession>A0A4D9CQ47</accession>
<dbReference type="GO" id="GO:0016020">
    <property type="term" value="C:membrane"/>
    <property type="evidence" value="ECO:0007669"/>
    <property type="project" value="UniProtKB-SubCell"/>
</dbReference>
<evidence type="ECO:0000256" key="5">
    <source>
        <dbReference type="SAM" id="MobiDB-lite"/>
    </source>
</evidence>
<dbReference type="AlphaFoldDB" id="A0A4D9CQ47"/>
<feature type="transmembrane region" description="Helical" evidence="6">
    <location>
        <begin position="210"/>
        <end position="229"/>
    </location>
</feature>
<proteinExistence type="predicted"/>
<evidence type="ECO:0000256" key="6">
    <source>
        <dbReference type="SAM" id="Phobius"/>
    </source>
</evidence>
<organism evidence="7 8">
    <name type="scientific">Nannochloropsis salina CCMP1776</name>
    <dbReference type="NCBI Taxonomy" id="1027361"/>
    <lineage>
        <taxon>Eukaryota</taxon>
        <taxon>Sar</taxon>
        <taxon>Stramenopiles</taxon>
        <taxon>Ochrophyta</taxon>
        <taxon>Eustigmatophyceae</taxon>
        <taxon>Eustigmatales</taxon>
        <taxon>Monodopsidaceae</taxon>
        <taxon>Microchloropsis</taxon>
        <taxon>Microchloropsis salina</taxon>
    </lineage>
</organism>
<feature type="transmembrane region" description="Helical" evidence="6">
    <location>
        <begin position="254"/>
        <end position="278"/>
    </location>
</feature>
<keyword evidence="2 6" id="KW-0812">Transmembrane</keyword>
<feature type="transmembrane region" description="Helical" evidence="6">
    <location>
        <begin position="374"/>
        <end position="397"/>
    </location>
</feature>
<dbReference type="PANTHER" id="PTHR11040">
    <property type="entry name" value="ZINC/IRON TRANSPORTER"/>
    <property type="match status" value="1"/>
</dbReference>
<evidence type="ECO:0000256" key="4">
    <source>
        <dbReference type="ARBA" id="ARBA00023136"/>
    </source>
</evidence>
<evidence type="ECO:0000313" key="7">
    <source>
        <dbReference type="EMBL" id="TFJ81291.1"/>
    </source>
</evidence>
<dbReference type="GO" id="GO:0005385">
    <property type="term" value="F:zinc ion transmembrane transporter activity"/>
    <property type="evidence" value="ECO:0007669"/>
    <property type="project" value="TreeGrafter"/>
</dbReference>
<name>A0A4D9CQ47_9STRA</name>
<feature type="transmembrane region" description="Helical" evidence="6">
    <location>
        <begin position="143"/>
        <end position="163"/>
    </location>
</feature>